<feature type="domain" description="Reverse transcriptase" evidence="1">
    <location>
        <begin position="1"/>
        <end position="95"/>
    </location>
</feature>
<accession>A0A8S9WP19</accession>
<evidence type="ECO:0000313" key="3">
    <source>
        <dbReference type="Proteomes" id="UP000466442"/>
    </source>
</evidence>
<protein>
    <recommendedName>
        <fullName evidence="1">Reverse transcriptase domain-containing protein</fullName>
    </recommendedName>
</protein>
<name>A0A8S9WP19_APOLU</name>
<dbReference type="EMBL" id="WIXP02000016">
    <property type="protein sequence ID" value="KAF6197949.1"/>
    <property type="molecule type" value="Genomic_DNA"/>
</dbReference>
<comment type="caution">
    <text evidence="2">The sequence shown here is derived from an EMBL/GenBank/DDBJ whole genome shotgun (WGS) entry which is preliminary data.</text>
</comment>
<reference evidence="2" key="1">
    <citation type="journal article" date="2021" name="Mol. Ecol. Resour.">
        <title>Apolygus lucorum genome provides insights into omnivorousness and mesophyll feeding.</title>
        <authorList>
            <person name="Liu Y."/>
            <person name="Liu H."/>
            <person name="Wang H."/>
            <person name="Huang T."/>
            <person name="Liu B."/>
            <person name="Yang B."/>
            <person name="Yin L."/>
            <person name="Li B."/>
            <person name="Zhang Y."/>
            <person name="Zhang S."/>
            <person name="Jiang F."/>
            <person name="Zhang X."/>
            <person name="Ren Y."/>
            <person name="Wang B."/>
            <person name="Wang S."/>
            <person name="Lu Y."/>
            <person name="Wu K."/>
            <person name="Fan W."/>
            <person name="Wang G."/>
        </authorList>
    </citation>
    <scope>NUCLEOTIDE SEQUENCE</scope>
    <source>
        <strain evidence="2">12Hb</strain>
    </source>
</reference>
<dbReference type="Proteomes" id="UP000466442">
    <property type="component" value="Linkage Group LG16"/>
</dbReference>
<dbReference type="AlphaFoldDB" id="A0A8S9WP19"/>
<organism evidence="2 3">
    <name type="scientific">Apolygus lucorum</name>
    <name type="common">Small green plant bug</name>
    <name type="synonym">Lygocoris lucorum</name>
    <dbReference type="NCBI Taxonomy" id="248454"/>
    <lineage>
        <taxon>Eukaryota</taxon>
        <taxon>Metazoa</taxon>
        <taxon>Ecdysozoa</taxon>
        <taxon>Arthropoda</taxon>
        <taxon>Hexapoda</taxon>
        <taxon>Insecta</taxon>
        <taxon>Pterygota</taxon>
        <taxon>Neoptera</taxon>
        <taxon>Paraneoptera</taxon>
        <taxon>Hemiptera</taxon>
        <taxon>Heteroptera</taxon>
        <taxon>Panheteroptera</taxon>
        <taxon>Cimicomorpha</taxon>
        <taxon>Miridae</taxon>
        <taxon>Mirini</taxon>
        <taxon>Apolygus</taxon>
    </lineage>
</organism>
<proteinExistence type="predicted"/>
<gene>
    <name evidence="2" type="ORF">GE061_007692</name>
</gene>
<dbReference type="Pfam" id="PF00078">
    <property type="entry name" value="RVT_1"/>
    <property type="match status" value="1"/>
</dbReference>
<dbReference type="InterPro" id="IPR000477">
    <property type="entry name" value="RT_dom"/>
</dbReference>
<evidence type="ECO:0000313" key="2">
    <source>
        <dbReference type="EMBL" id="KAF6197949.1"/>
    </source>
</evidence>
<dbReference type="PROSITE" id="PS50878">
    <property type="entry name" value="RT_POL"/>
    <property type="match status" value="1"/>
</dbReference>
<keyword evidence="3" id="KW-1185">Reference proteome</keyword>
<evidence type="ECO:0000259" key="1">
    <source>
        <dbReference type="PROSITE" id="PS50878"/>
    </source>
</evidence>
<dbReference type="PANTHER" id="PTHR33332">
    <property type="entry name" value="REVERSE TRANSCRIPTASE DOMAIN-CONTAINING PROTEIN"/>
    <property type="match status" value="1"/>
</dbReference>
<sequence>MPVPCGVMQGSILDPCLFTLFINDLPYLFGRGGGMAFLFADDVTIRSVASSREELAIRQEEASVFISQWCTANALLLNNRKTQMGHSANFLGIVIDSRLSWSGHVEALLPRLASSSYMLFQLKSAVPYNSLGSVYFAYVESCISYGILLWGGSSHTEALFKLHKRILRTIFGLHPSESCRSYFKRLGATVYGLFVWQALLHVRESLNLFVTGNDVHNYGTRAGPHICPPPPFVRLTKSLTCNPEQFGTRKTFFFRDIKIWKLRSKRSTIDESLEI</sequence>
<dbReference type="OrthoDB" id="6620931at2759"/>